<accession>A0A511B696</accession>
<comment type="caution">
    <text evidence="3">The sequence shown here is derived from an EMBL/GenBank/DDBJ whole genome shotgun (WGS) entry which is preliminary data.</text>
</comment>
<keyword evidence="2" id="KW-0732">Signal</keyword>
<dbReference type="Proteomes" id="UP000321079">
    <property type="component" value="Unassembled WGS sequence"/>
</dbReference>
<evidence type="ECO:0000313" key="4">
    <source>
        <dbReference type="Proteomes" id="UP000321079"/>
    </source>
</evidence>
<dbReference type="AlphaFoldDB" id="A0A511B696"/>
<evidence type="ECO:0000313" key="3">
    <source>
        <dbReference type="EMBL" id="GEK95956.1"/>
    </source>
</evidence>
<dbReference type="InterPro" id="IPR021457">
    <property type="entry name" value="DUF3108"/>
</dbReference>
<evidence type="ECO:0000256" key="1">
    <source>
        <dbReference type="SAM" id="MobiDB-lite"/>
    </source>
</evidence>
<feature type="chain" id="PRO_5022035732" description="DUF3108 domain-containing protein" evidence="2">
    <location>
        <begin position="25"/>
        <end position="266"/>
    </location>
</feature>
<reference evidence="3 4" key="1">
    <citation type="submission" date="2019-07" db="EMBL/GenBank/DDBJ databases">
        <title>Whole genome shotgun sequence of Gluconobacter kanchanaburiensis NBRC 103587.</title>
        <authorList>
            <person name="Hosoyama A."/>
            <person name="Uohara A."/>
            <person name="Ohji S."/>
            <person name="Ichikawa N."/>
        </authorList>
    </citation>
    <scope>NUCLEOTIDE SEQUENCE [LARGE SCALE GENOMIC DNA]</scope>
    <source>
        <strain evidence="3 4">NBRC 103587</strain>
    </source>
</reference>
<protein>
    <recommendedName>
        <fullName evidence="5">DUF3108 domain-containing protein</fullName>
    </recommendedName>
</protein>
<dbReference type="RefSeq" id="WP_228119789.1">
    <property type="nucleotide sequence ID" value="NZ_BARK01000029.1"/>
</dbReference>
<gene>
    <name evidence="3" type="ORF">GKA01_11530</name>
</gene>
<evidence type="ECO:0000256" key="2">
    <source>
        <dbReference type="SAM" id="SignalP"/>
    </source>
</evidence>
<keyword evidence="4" id="KW-1185">Reference proteome</keyword>
<evidence type="ECO:0008006" key="5">
    <source>
        <dbReference type="Google" id="ProtNLM"/>
    </source>
</evidence>
<organism evidence="3 4">
    <name type="scientific">Gluconobacter kanchanaburiensis NBRC 103587</name>
    <dbReference type="NCBI Taxonomy" id="1307948"/>
    <lineage>
        <taxon>Bacteria</taxon>
        <taxon>Pseudomonadati</taxon>
        <taxon>Pseudomonadota</taxon>
        <taxon>Alphaproteobacteria</taxon>
        <taxon>Acetobacterales</taxon>
        <taxon>Acetobacteraceae</taxon>
        <taxon>Gluconobacter</taxon>
    </lineage>
</organism>
<feature type="signal peptide" evidence="2">
    <location>
        <begin position="1"/>
        <end position="24"/>
    </location>
</feature>
<dbReference type="Pfam" id="PF11306">
    <property type="entry name" value="DUF3108"/>
    <property type="match status" value="1"/>
</dbReference>
<dbReference type="EMBL" id="BJVA01000005">
    <property type="protein sequence ID" value="GEK95956.1"/>
    <property type="molecule type" value="Genomic_DNA"/>
</dbReference>
<feature type="region of interest" description="Disordered" evidence="1">
    <location>
        <begin position="115"/>
        <end position="139"/>
    </location>
</feature>
<name>A0A511B696_9PROT</name>
<proteinExistence type="predicted"/>
<sequence length="266" mass="28989">MTFKALAFGICLALAAAVSASAWAGNQPKGQVDADYAVYLKGFHVLNAHASYQIEPWGYGGSTQIKPAGLISWFVTMDVTSRVQGRFTPDGNVQPVLFDSGGISRGKHRHVRLEFSDDTPKVTDLQPPESDREPVPDSSLPHTVDTLSGMAHLLHSLETTGKCNGSQIIFDGIRLSEMVVHGPVTADIPREQREFYSGPGLRCDFVGRQLAGFIKDSPNRAKLAAPQPGSVWFYRIDGLGLVPVRIEFSHPKLGRVTVVMQHAVNR</sequence>